<keyword evidence="2" id="KW-1185">Reference proteome</keyword>
<dbReference type="OrthoDB" id="2922650at2759"/>
<name>A0A9P6C0D3_9AGAR</name>
<accession>A0A9P6C0D3</accession>
<dbReference type="AlphaFoldDB" id="A0A9P6C0D3"/>
<proteinExistence type="predicted"/>
<dbReference type="EMBL" id="MU151244">
    <property type="protein sequence ID" value="KAF9446467.1"/>
    <property type="molecule type" value="Genomic_DNA"/>
</dbReference>
<comment type="caution">
    <text evidence="1">The sequence shown here is derived from an EMBL/GenBank/DDBJ whole genome shotgun (WGS) entry which is preliminary data.</text>
</comment>
<dbReference type="Proteomes" id="UP000807342">
    <property type="component" value="Unassembled WGS sequence"/>
</dbReference>
<sequence>MAHDESKTVSHRHRGDGDYNRITFRSLKELNLSAPLELIQGFLVYPEPPLANLVLNSAAWPENHYYGGYPSSFQLYLPDSVRNIHLTLGPDTHQSWRYPQNIESLHIHGGRRYSINGLNRYLDSLDVRSANVTLGDLAALLKSAPFLKDIALPFPICYPPDKPTYLPHHPLKKLTILKPVDSRSESGHTIVRIASPEPTPMPLTEVARFLDLLAPSLETLTAEGGDKTWDSIFRIIKLCQEVRSVNETGVEARACIF</sequence>
<reference evidence="1" key="1">
    <citation type="submission" date="2020-11" db="EMBL/GenBank/DDBJ databases">
        <authorList>
            <consortium name="DOE Joint Genome Institute"/>
            <person name="Ahrendt S."/>
            <person name="Riley R."/>
            <person name="Andreopoulos W."/>
            <person name="Labutti K."/>
            <person name="Pangilinan J."/>
            <person name="Ruiz-Duenas F.J."/>
            <person name="Barrasa J.M."/>
            <person name="Sanchez-Garcia M."/>
            <person name="Camarero S."/>
            <person name="Miyauchi S."/>
            <person name="Serrano A."/>
            <person name="Linde D."/>
            <person name="Babiker R."/>
            <person name="Drula E."/>
            <person name="Ayuso-Fernandez I."/>
            <person name="Pacheco R."/>
            <person name="Padilla G."/>
            <person name="Ferreira P."/>
            <person name="Barriuso J."/>
            <person name="Kellner H."/>
            <person name="Castanera R."/>
            <person name="Alfaro M."/>
            <person name="Ramirez L."/>
            <person name="Pisabarro A.G."/>
            <person name="Kuo A."/>
            <person name="Tritt A."/>
            <person name="Lipzen A."/>
            <person name="He G."/>
            <person name="Yan M."/>
            <person name="Ng V."/>
            <person name="Cullen D."/>
            <person name="Martin F."/>
            <person name="Rosso M.-N."/>
            <person name="Henrissat B."/>
            <person name="Hibbett D."/>
            <person name="Martinez A.T."/>
            <person name="Grigoriev I.V."/>
        </authorList>
    </citation>
    <scope>NUCLEOTIDE SEQUENCE</scope>
    <source>
        <strain evidence="1">MF-IS2</strain>
    </source>
</reference>
<evidence type="ECO:0000313" key="2">
    <source>
        <dbReference type="Proteomes" id="UP000807342"/>
    </source>
</evidence>
<organism evidence="1 2">
    <name type="scientific">Macrolepiota fuliginosa MF-IS2</name>
    <dbReference type="NCBI Taxonomy" id="1400762"/>
    <lineage>
        <taxon>Eukaryota</taxon>
        <taxon>Fungi</taxon>
        <taxon>Dikarya</taxon>
        <taxon>Basidiomycota</taxon>
        <taxon>Agaricomycotina</taxon>
        <taxon>Agaricomycetes</taxon>
        <taxon>Agaricomycetidae</taxon>
        <taxon>Agaricales</taxon>
        <taxon>Agaricineae</taxon>
        <taxon>Agaricaceae</taxon>
        <taxon>Macrolepiota</taxon>
    </lineage>
</organism>
<evidence type="ECO:0000313" key="1">
    <source>
        <dbReference type="EMBL" id="KAF9446467.1"/>
    </source>
</evidence>
<protein>
    <submittedName>
        <fullName evidence="1">Uncharacterized protein</fullName>
    </submittedName>
</protein>
<gene>
    <name evidence="1" type="ORF">P691DRAFT_761620</name>
</gene>